<sequence>MATFSDLPVELIIDIGEYLPGSDIKTLRLTNQFCKSAIAHLLFPRLYVSSHELDLKVFKHVSENPELAKGVKQLIVDGAYDQLAPRYRKIALERLDETRDAWDKEDNGVFNALPLLSSLRSVVLCCPKSLASPMSLSGLCAPATRSALSEMDPEYDIPEHWRFKIGVGSRLLWRPILPERRVELFESTEMKFDLEMALPEDIERLNHFRHLNLLLDVCIASPSPIKEFIIPPFRIAFDELGACMGAFSYLFESWNKTLDRMRIAFEKLEVLHLCFSGDYDGEATRILLCGNLTTILSSCKELRELKIDNSECLYPLVTNLPTISVLDPKNALPKLHRGIFIAGSDHAKSVLQVIYAHAASLEYLEFKSITLRNGEAAETWVWLLEALRNLPNTAELKKMDLVCDLVGGEPMRSPRSSCWSTAKDTVERKLHWTQFLDGGAFPLREPYQDFEDPPVEIRGKN</sequence>
<organism evidence="1 2">
    <name type="scientific">Lophium mytilinum</name>
    <dbReference type="NCBI Taxonomy" id="390894"/>
    <lineage>
        <taxon>Eukaryota</taxon>
        <taxon>Fungi</taxon>
        <taxon>Dikarya</taxon>
        <taxon>Ascomycota</taxon>
        <taxon>Pezizomycotina</taxon>
        <taxon>Dothideomycetes</taxon>
        <taxon>Pleosporomycetidae</taxon>
        <taxon>Mytilinidiales</taxon>
        <taxon>Mytilinidiaceae</taxon>
        <taxon>Lophium</taxon>
    </lineage>
</organism>
<evidence type="ECO:0000313" key="2">
    <source>
        <dbReference type="Proteomes" id="UP000799750"/>
    </source>
</evidence>
<evidence type="ECO:0000313" key="1">
    <source>
        <dbReference type="EMBL" id="KAF2502908.1"/>
    </source>
</evidence>
<accession>A0A6A6RDI0</accession>
<dbReference type="OrthoDB" id="5422579at2759"/>
<keyword evidence="2" id="KW-1185">Reference proteome</keyword>
<name>A0A6A6RDI0_9PEZI</name>
<dbReference type="AlphaFoldDB" id="A0A6A6RDI0"/>
<gene>
    <name evidence="1" type="ORF">BU16DRAFT_576809</name>
</gene>
<evidence type="ECO:0008006" key="3">
    <source>
        <dbReference type="Google" id="ProtNLM"/>
    </source>
</evidence>
<reference evidence="1" key="1">
    <citation type="journal article" date="2020" name="Stud. Mycol.">
        <title>101 Dothideomycetes genomes: a test case for predicting lifestyles and emergence of pathogens.</title>
        <authorList>
            <person name="Haridas S."/>
            <person name="Albert R."/>
            <person name="Binder M."/>
            <person name="Bloem J."/>
            <person name="Labutti K."/>
            <person name="Salamov A."/>
            <person name="Andreopoulos B."/>
            <person name="Baker S."/>
            <person name="Barry K."/>
            <person name="Bills G."/>
            <person name="Bluhm B."/>
            <person name="Cannon C."/>
            <person name="Castanera R."/>
            <person name="Culley D."/>
            <person name="Daum C."/>
            <person name="Ezra D."/>
            <person name="Gonzalez J."/>
            <person name="Henrissat B."/>
            <person name="Kuo A."/>
            <person name="Liang C."/>
            <person name="Lipzen A."/>
            <person name="Lutzoni F."/>
            <person name="Magnuson J."/>
            <person name="Mondo S."/>
            <person name="Nolan M."/>
            <person name="Ohm R."/>
            <person name="Pangilinan J."/>
            <person name="Park H.-J."/>
            <person name="Ramirez L."/>
            <person name="Alfaro M."/>
            <person name="Sun H."/>
            <person name="Tritt A."/>
            <person name="Yoshinaga Y."/>
            <person name="Zwiers L.-H."/>
            <person name="Turgeon B."/>
            <person name="Goodwin S."/>
            <person name="Spatafora J."/>
            <person name="Crous P."/>
            <person name="Grigoriev I."/>
        </authorList>
    </citation>
    <scope>NUCLEOTIDE SEQUENCE</scope>
    <source>
        <strain evidence="1">CBS 269.34</strain>
    </source>
</reference>
<dbReference type="Proteomes" id="UP000799750">
    <property type="component" value="Unassembled WGS sequence"/>
</dbReference>
<dbReference type="EMBL" id="MU004181">
    <property type="protein sequence ID" value="KAF2502908.1"/>
    <property type="molecule type" value="Genomic_DNA"/>
</dbReference>
<protein>
    <recommendedName>
        <fullName evidence="3">F-box domain-containing protein</fullName>
    </recommendedName>
</protein>
<proteinExistence type="predicted"/>